<evidence type="ECO:0000256" key="1">
    <source>
        <dbReference type="SAM" id="MobiDB-lite"/>
    </source>
</evidence>
<gene>
    <name evidence="3" type="ORF">G6M90_00g036020</name>
</gene>
<dbReference type="Pfam" id="PF05347">
    <property type="entry name" value="Complex1_LYR"/>
    <property type="match status" value="1"/>
</dbReference>
<accession>A0A7D5UWU6</accession>
<evidence type="ECO:0000313" key="4">
    <source>
        <dbReference type="Proteomes" id="UP000510686"/>
    </source>
</evidence>
<dbReference type="OrthoDB" id="3925971at2759"/>
<evidence type="ECO:0000313" key="3">
    <source>
        <dbReference type="EMBL" id="QLI68373.1"/>
    </source>
</evidence>
<feature type="region of interest" description="Disordered" evidence="1">
    <location>
        <begin position="100"/>
        <end position="119"/>
    </location>
</feature>
<dbReference type="KEGG" id="mbrn:26239558"/>
<dbReference type="Proteomes" id="UP000510686">
    <property type="component" value="Chromosome 2"/>
</dbReference>
<keyword evidence="4" id="KW-1185">Reference proteome</keyword>
<reference evidence="3 4" key="1">
    <citation type="submission" date="2020-07" db="EMBL/GenBank/DDBJ databases">
        <title>Telomere length de novo assembly of all 7 chromosomes of the fungus, Metarhizium brunneum, using a novel assembly pipeline.</title>
        <authorList>
            <person name="Saud z."/>
            <person name="Kortsinoglou A."/>
            <person name="Kouvelis V.N."/>
            <person name="Butt T.M."/>
        </authorList>
    </citation>
    <scope>NUCLEOTIDE SEQUENCE [LARGE SCALE GENOMIC DNA]</scope>
    <source>
        <strain evidence="3 4">4556</strain>
    </source>
</reference>
<dbReference type="RefSeq" id="XP_014546995.1">
    <property type="nucleotide sequence ID" value="XM_014691509.1"/>
</dbReference>
<dbReference type="InterPro" id="IPR008011">
    <property type="entry name" value="Complex1_LYR_dom"/>
</dbReference>
<dbReference type="GeneID" id="26239558"/>
<name>A0A7D5UWU6_9HYPO</name>
<evidence type="ECO:0000259" key="2">
    <source>
        <dbReference type="Pfam" id="PF05347"/>
    </source>
</evidence>
<feature type="region of interest" description="Disordered" evidence="1">
    <location>
        <begin position="286"/>
        <end position="314"/>
    </location>
</feature>
<dbReference type="EMBL" id="CP058933">
    <property type="protein sequence ID" value="QLI68373.1"/>
    <property type="molecule type" value="Genomic_DNA"/>
</dbReference>
<organism evidence="3 4">
    <name type="scientific">Metarhizium brunneum</name>
    <dbReference type="NCBI Taxonomy" id="500148"/>
    <lineage>
        <taxon>Eukaryota</taxon>
        <taxon>Fungi</taxon>
        <taxon>Dikarya</taxon>
        <taxon>Ascomycota</taxon>
        <taxon>Pezizomycotina</taxon>
        <taxon>Sordariomycetes</taxon>
        <taxon>Hypocreomycetidae</taxon>
        <taxon>Hypocreales</taxon>
        <taxon>Clavicipitaceae</taxon>
        <taxon>Metarhizium</taxon>
    </lineage>
</organism>
<sequence>MHRQPFIPARNSRHRIAALSLYRALLRSTRKIDVPKDAQRPARDAMTRAVRTAFVRNRAYTSYRLVYASMVAGYKFLSLLFTAQKPGCPEHTQLIEHLRRRGDLNPSHSKPKDTARRPREPFLKKVAGHDDGHPVYKPTYIPHSFRYRIPSVSATADGQPFLRLKKPQPRALSKMIGVKGRIFINKIRKLVEIDGEPRWNAAQEDQWDELMAKQMKAERVRGESERSGGVNGGGQKISESSFSWSVQLTRLWWEWQVERTWRDWNARGEALHQVVEEQNIQLRRKDAVDSETLQKRSLKAGSMPSSRNLGTPPNVDVFPARPYPLTASIPAVLAKQTDRQQMGGTGKSVDPFTEPAWNALVRAQGNRLLKWAGKGGASKE</sequence>
<feature type="domain" description="Complex 1 LYR protein" evidence="2">
    <location>
        <begin position="18"/>
        <end position="75"/>
    </location>
</feature>
<dbReference type="AlphaFoldDB" id="A0A7D5UWU6"/>
<protein>
    <recommendedName>
        <fullName evidence="2">Complex 1 LYR protein domain-containing protein</fullName>
    </recommendedName>
</protein>
<proteinExistence type="predicted"/>
<feature type="compositionally biased region" description="Basic and acidic residues" evidence="1">
    <location>
        <begin position="110"/>
        <end position="119"/>
    </location>
</feature>